<gene>
    <name evidence="6" type="ORF">GCM10010406_44270</name>
</gene>
<evidence type="ECO:0000256" key="4">
    <source>
        <dbReference type="PROSITE-ProRule" id="PRU00409"/>
    </source>
</evidence>
<dbReference type="RefSeq" id="WP_344385000.1">
    <property type="nucleotide sequence ID" value="NZ_BAAATA010000032.1"/>
</dbReference>
<evidence type="ECO:0000313" key="6">
    <source>
        <dbReference type="EMBL" id="GAA2502851.1"/>
    </source>
</evidence>
<dbReference type="Gene3D" id="3.30.1490.20">
    <property type="entry name" value="ATP-grasp fold, A domain"/>
    <property type="match status" value="1"/>
</dbReference>
<keyword evidence="3 4" id="KW-0067">ATP-binding</keyword>
<dbReference type="Gene3D" id="3.40.50.20">
    <property type="match status" value="1"/>
</dbReference>
<protein>
    <recommendedName>
        <fullName evidence="5">ATP-grasp domain-containing protein</fullName>
    </recommendedName>
</protein>
<reference evidence="6 7" key="1">
    <citation type="journal article" date="2019" name="Int. J. Syst. Evol. Microbiol.">
        <title>The Global Catalogue of Microorganisms (GCM) 10K type strain sequencing project: providing services to taxonomists for standard genome sequencing and annotation.</title>
        <authorList>
            <consortium name="The Broad Institute Genomics Platform"/>
            <consortium name="The Broad Institute Genome Sequencing Center for Infectious Disease"/>
            <person name="Wu L."/>
            <person name="Ma J."/>
        </authorList>
    </citation>
    <scope>NUCLEOTIDE SEQUENCE [LARGE SCALE GENOMIC DNA]</scope>
    <source>
        <strain evidence="6 7">JCM 6307</strain>
    </source>
</reference>
<evidence type="ECO:0000256" key="3">
    <source>
        <dbReference type="ARBA" id="ARBA00022840"/>
    </source>
</evidence>
<comment type="caution">
    <text evidence="6">The sequence shown here is derived from an EMBL/GenBank/DDBJ whole genome shotgun (WGS) entry which is preliminary data.</text>
</comment>
<keyword evidence="7" id="KW-1185">Reference proteome</keyword>
<dbReference type="PANTHER" id="PTHR43585:SF2">
    <property type="entry name" value="ATP-GRASP ENZYME FSQD"/>
    <property type="match status" value="1"/>
</dbReference>
<dbReference type="PANTHER" id="PTHR43585">
    <property type="entry name" value="FUMIPYRROLE BIOSYNTHESIS PROTEIN C"/>
    <property type="match status" value="1"/>
</dbReference>
<keyword evidence="2 4" id="KW-0547">Nucleotide-binding</keyword>
<sequence>MSPGKQHVVHIGFHASEAHTVDFDADHVTVVMSRSSAARLPAELASRFARIAVLDLPDSDDLDTYDRAADRMRELVTELAAEFGPPAAIVALYEHTTLPAARLREHFGVPGTDVRTAIRCRDKVPMKEALAGTGIRVPRFLAVGGPETGPAELAGFARRTPGRIVLKPRSQGASIGVRILDDAAALLALAEAGGIEEGHEVEEFVEGPIYHIDGVVRDSEMRWFCASRYLDTCFDFQYGNVPLAAVTPDDPGLVARMREFTGTVLRSLGLTDSTFHLELFHTPDDELVFLEIGNRFGGAGISWHQRTVYGVDLAREAVLACLGRPSELAGSTTMLDHREVGASGWLYMPAVAGPVRVVGITGLDTLPDSVVGIDTPAVGDVLDAGGDVWPTAGRFLLSGESAVSVERDMERIVNTYTLTTKAGD</sequence>
<dbReference type="EMBL" id="BAAATA010000032">
    <property type="protein sequence ID" value="GAA2502851.1"/>
    <property type="molecule type" value="Genomic_DNA"/>
</dbReference>
<organism evidence="6 7">
    <name type="scientific">Streptomyces thermolineatus</name>
    <dbReference type="NCBI Taxonomy" id="44033"/>
    <lineage>
        <taxon>Bacteria</taxon>
        <taxon>Bacillati</taxon>
        <taxon>Actinomycetota</taxon>
        <taxon>Actinomycetes</taxon>
        <taxon>Kitasatosporales</taxon>
        <taxon>Streptomycetaceae</taxon>
        <taxon>Streptomyces</taxon>
    </lineage>
</organism>
<feature type="domain" description="ATP-grasp" evidence="5">
    <location>
        <begin position="127"/>
        <end position="322"/>
    </location>
</feature>
<proteinExistence type="predicted"/>
<evidence type="ECO:0000259" key="5">
    <source>
        <dbReference type="PROSITE" id="PS50975"/>
    </source>
</evidence>
<dbReference type="Gene3D" id="3.30.470.20">
    <property type="entry name" value="ATP-grasp fold, B domain"/>
    <property type="match status" value="1"/>
</dbReference>
<dbReference type="InterPro" id="IPR013815">
    <property type="entry name" value="ATP_grasp_subdomain_1"/>
</dbReference>
<dbReference type="SUPFAM" id="SSF56059">
    <property type="entry name" value="Glutathione synthetase ATP-binding domain-like"/>
    <property type="match status" value="1"/>
</dbReference>
<evidence type="ECO:0000256" key="2">
    <source>
        <dbReference type="ARBA" id="ARBA00022741"/>
    </source>
</evidence>
<keyword evidence="1" id="KW-0436">Ligase</keyword>
<evidence type="ECO:0000313" key="7">
    <source>
        <dbReference type="Proteomes" id="UP001501358"/>
    </source>
</evidence>
<dbReference type="InterPro" id="IPR052032">
    <property type="entry name" value="ATP-dep_AA_Ligase"/>
</dbReference>
<evidence type="ECO:0000256" key="1">
    <source>
        <dbReference type="ARBA" id="ARBA00022598"/>
    </source>
</evidence>
<accession>A0ABN3MKV1</accession>
<name>A0ABN3MKV1_9ACTN</name>
<dbReference type="InterPro" id="IPR011761">
    <property type="entry name" value="ATP-grasp"/>
</dbReference>
<dbReference type="PROSITE" id="PS50975">
    <property type="entry name" value="ATP_GRASP"/>
    <property type="match status" value="1"/>
</dbReference>
<dbReference type="Proteomes" id="UP001501358">
    <property type="component" value="Unassembled WGS sequence"/>
</dbReference>